<comment type="caution">
    <text evidence="1">The sequence shown here is derived from an EMBL/GenBank/DDBJ whole genome shotgun (WGS) entry which is preliminary data.</text>
</comment>
<dbReference type="EMBL" id="JXNU01000003">
    <property type="protein sequence ID" value="KKF35915.1"/>
    <property type="molecule type" value="Genomic_DNA"/>
</dbReference>
<evidence type="ECO:0000313" key="2">
    <source>
        <dbReference type="Proteomes" id="UP000033924"/>
    </source>
</evidence>
<gene>
    <name evidence="1" type="ORF">SY86_11540</name>
</gene>
<sequence length="110" mass="12447">MKLFLRVIRRLKFNHYPISMLQGQPALRGLLLICAFSGPFVCFLRAKGGSSPRQAGMYLISLISRAWIFSPCTLRPVTARRYTIRPPHSTHSNGSRRRNVVLPIFSTTSS</sequence>
<keyword evidence="2" id="KW-1185">Reference proteome</keyword>
<protein>
    <submittedName>
        <fullName evidence="1">Uncharacterized protein</fullName>
    </submittedName>
</protein>
<reference evidence="1 2" key="1">
    <citation type="submission" date="2015-01" db="EMBL/GenBank/DDBJ databases">
        <title>Erwinia tracheiphila.</title>
        <authorList>
            <person name="Shapiro L.R."/>
        </authorList>
    </citation>
    <scope>NUCLEOTIDE SEQUENCE [LARGE SCALE GENOMIC DNA]</scope>
    <source>
        <strain evidence="1 2">BuffGH</strain>
    </source>
</reference>
<accession>A0A0M2K945</accession>
<name>A0A0M2K945_9GAMM</name>
<dbReference type="Proteomes" id="UP000033924">
    <property type="component" value="Unassembled WGS sequence"/>
</dbReference>
<proteinExistence type="predicted"/>
<evidence type="ECO:0000313" key="1">
    <source>
        <dbReference type="EMBL" id="KKF35915.1"/>
    </source>
</evidence>
<organism evidence="1 2">
    <name type="scientific">Erwinia tracheiphila</name>
    <dbReference type="NCBI Taxonomy" id="65700"/>
    <lineage>
        <taxon>Bacteria</taxon>
        <taxon>Pseudomonadati</taxon>
        <taxon>Pseudomonadota</taxon>
        <taxon>Gammaproteobacteria</taxon>
        <taxon>Enterobacterales</taxon>
        <taxon>Erwiniaceae</taxon>
        <taxon>Erwinia</taxon>
    </lineage>
</organism>
<dbReference type="AlphaFoldDB" id="A0A0M2K945"/>